<dbReference type="AlphaFoldDB" id="A0A437LUW1"/>
<evidence type="ECO:0000256" key="3">
    <source>
        <dbReference type="ARBA" id="ARBA00023002"/>
    </source>
</evidence>
<dbReference type="Proteomes" id="UP000282971">
    <property type="component" value="Unassembled WGS sequence"/>
</dbReference>
<keyword evidence="3 6" id="KW-0560">Oxidoreductase</keyword>
<proteinExistence type="predicted"/>
<reference evidence="6 7" key="1">
    <citation type="submission" date="2019-01" db="EMBL/GenBank/DDBJ databases">
        <authorList>
            <person name="Chen W.-M."/>
        </authorList>
    </citation>
    <scope>NUCLEOTIDE SEQUENCE [LARGE SCALE GENOMIC DNA]</scope>
    <source>
        <strain evidence="6 7">CCP-7</strain>
    </source>
</reference>
<sequence length="306" mass="33853">MKFSFALPNTVQLKALGNDWERSVDGAAQTAMIKRADALGFDMVAVPEHFLVPTEHIELSGAHYFDSAAGMAYLAGATDRIRVNSCLTILPLHNPVLLAKALSTIDFMSGGRVTCTFGVGWLKEEFDLLRVPFHERGKMSDEYLAAMVELWTSDNPCFEGQYVSFKDAAFEPKPVQKPHLPIWMGGDADGPLKRAARYASGWIPFLTKEADIPARIDFIKSQSDYKGGPFDVSYSLVTSAIGEGHVVQDNPEMHVQRSVQYYVDRIGQLGELGVTYTAVPALEAKSVEAYMDHAQWVMEEIKPKVS</sequence>
<keyword evidence="7" id="KW-1185">Reference proteome</keyword>
<dbReference type="Pfam" id="PF00296">
    <property type="entry name" value="Bac_luciferase"/>
    <property type="match status" value="1"/>
</dbReference>
<dbReference type="InterPro" id="IPR011251">
    <property type="entry name" value="Luciferase-like_dom"/>
</dbReference>
<keyword evidence="2" id="KW-0288">FMN</keyword>
<accession>A0A437LUW1</accession>
<dbReference type="GO" id="GO:0008726">
    <property type="term" value="F:alkanesulfonate monooxygenase activity"/>
    <property type="evidence" value="ECO:0007669"/>
    <property type="project" value="TreeGrafter"/>
</dbReference>
<feature type="domain" description="Luciferase-like" evidence="5">
    <location>
        <begin position="2"/>
        <end position="236"/>
    </location>
</feature>
<dbReference type="InterPro" id="IPR036661">
    <property type="entry name" value="Luciferase-like_sf"/>
</dbReference>
<dbReference type="NCBIfam" id="TIGR03619">
    <property type="entry name" value="F420_Rv2161c"/>
    <property type="match status" value="1"/>
</dbReference>
<keyword evidence="1" id="KW-0285">Flavoprotein</keyword>
<dbReference type="RefSeq" id="WP_127746738.1">
    <property type="nucleotide sequence ID" value="NZ_SACN01000006.1"/>
</dbReference>
<dbReference type="InterPro" id="IPR019921">
    <property type="entry name" value="Lucif-like_OxRdtase_Rv2161c"/>
</dbReference>
<evidence type="ECO:0000313" key="7">
    <source>
        <dbReference type="Proteomes" id="UP000282971"/>
    </source>
</evidence>
<dbReference type="InterPro" id="IPR050172">
    <property type="entry name" value="SsuD_RutA_monooxygenase"/>
</dbReference>
<protein>
    <submittedName>
        <fullName evidence="6">TIGR03619 family F420-dependent LLM class oxidoreductase</fullName>
        <ecNumber evidence="6">1.-.-.-</ecNumber>
    </submittedName>
</protein>
<dbReference type="PANTHER" id="PTHR42847:SF4">
    <property type="entry name" value="ALKANESULFONATE MONOOXYGENASE-RELATED"/>
    <property type="match status" value="1"/>
</dbReference>
<dbReference type="Gene3D" id="3.20.20.30">
    <property type="entry name" value="Luciferase-like domain"/>
    <property type="match status" value="1"/>
</dbReference>
<comment type="caution">
    <text evidence="6">The sequence shown here is derived from an EMBL/GenBank/DDBJ whole genome shotgun (WGS) entry which is preliminary data.</text>
</comment>
<organism evidence="6 7">
    <name type="scientific">Sphingomonas crocodyli</name>
    <dbReference type="NCBI Taxonomy" id="1979270"/>
    <lineage>
        <taxon>Bacteria</taxon>
        <taxon>Pseudomonadati</taxon>
        <taxon>Pseudomonadota</taxon>
        <taxon>Alphaproteobacteria</taxon>
        <taxon>Sphingomonadales</taxon>
        <taxon>Sphingomonadaceae</taxon>
        <taxon>Sphingomonas</taxon>
    </lineage>
</organism>
<evidence type="ECO:0000256" key="1">
    <source>
        <dbReference type="ARBA" id="ARBA00022630"/>
    </source>
</evidence>
<dbReference type="PANTHER" id="PTHR42847">
    <property type="entry name" value="ALKANESULFONATE MONOOXYGENASE"/>
    <property type="match status" value="1"/>
</dbReference>
<evidence type="ECO:0000256" key="2">
    <source>
        <dbReference type="ARBA" id="ARBA00022643"/>
    </source>
</evidence>
<dbReference type="EMBL" id="SACN01000006">
    <property type="protein sequence ID" value="RVT89148.1"/>
    <property type="molecule type" value="Genomic_DNA"/>
</dbReference>
<dbReference type="SUPFAM" id="SSF51679">
    <property type="entry name" value="Bacterial luciferase-like"/>
    <property type="match status" value="1"/>
</dbReference>
<evidence type="ECO:0000256" key="4">
    <source>
        <dbReference type="ARBA" id="ARBA00023033"/>
    </source>
</evidence>
<dbReference type="EC" id="1.-.-.-" evidence="6"/>
<keyword evidence="4" id="KW-0503">Monooxygenase</keyword>
<dbReference type="OrthoDB" id="5728724at2"/>
<evidence type="ECO:0000313" key="6">
    <source>
        <dbReference type="EMBL" id="RVT89148.1"/>
    </source>
</evidence>
<name>A0A437LUW1_9SPHN</name>
<gene>
    <name evidence="6" type="ORF">EOD43_22780</name>
</gene>
<evidence type="ECO:0000259" key="5">
    <source>
        <dbReference type="Pfam" id="PF00296"/>
    </source>
</evidence>
<dbReference type="GO" id="GO:0046306">
    <property type="term" value="P:alkanesulfonate catabolic process"/>
    <property type="evidence" value="ECO:0007669"/>
    <property type="project" value="TreeGrafter"/>
</dbReference>